<dbReference type="OrthoDB" id="3226845at2759"/>
<dbReference type="Proteomes" id="UP000001861">
    <property type="component" value="Unassembled WGS sequence"/>
</dbReference>
<sequence>MAMIDDSAYHYFQDRRRQSASSDTNDINKAPSRVISPEFSLDQDRQNERLIYAMRLLLAARDRVLNLSEQRALVPLLPEVTASRLVTSLDLAPIIAHNPAIAHPLFVGLVTIPNPDPMPFVDVLPFLPPTLPTFDLMGRLLRDQTQIKVAGYSTVAALTRTEVLGLFIHECIDWIEKAERDQANGLINDDRFEKGLQHLCRFFMSLIKLHIVDPRSDTDCTEISSFCLRYARFEEANMLYRFIMNSSKF</sequence>
<dbReference type="VEuPathDB" id="FungiDB:CC1G_15329"/>
<accession>D6RQ08</accession>
<organism evidence="1 2">
    <name type="scientific">Coprinopsis cinerea (strain Okayama-7 / 130 / ATCC MYA-4618 / FGSC 9003)</name>
    <name type="common">Inky cap fungus</name>
    <name type="synonym">Hormographiella aspergillata</name>
    <dbReference type="NCBI Taxonomy" id="240176"/>
    <lineage>
        <taxon>Eukaryota</taxon>
        <taxon>Fungi</taxon>
        <taxon>Dikarya</taxon>
        <taxon>Basidiomycota</taxon>
        <taxon>Agaricomycotina</taxon>
        <taxon>Agaricomycetes</taxon>
        <taxon>Agaricomycetidae</taxon>
        <taxon>Agaricales</taxon>
        <taxon>Agaricineae</taxon>
        <taxon>Psathyrellaceae</taxon>
        <taxon>Coprinopsis</taxon>
    </lineage>
</organism>
<comment type="caution">
    <text evidence="1">The sequence shown here is derived from an EMBL/GenBank/DDBJ whole genome shotgun (WGS) entry which is preliminary data.</text>
</comment>
<proteinExistence type="predicted"/>
<dbReference type="GO" id="GO:0030014">
    <property type="term" value="C:CCR4-NOT complex"/>
    <property type="evidence" value="ECO:0007669"/>
    <property type="project" value="InterPro"/>
</dbReference>
<dbReference type="InterPro" id="IPR019312">
    <property type="entry name" value="CNOT11"/>
</dbReference>
<dbReference type="InParanoid" id="D6RQ08"/>
<name>D6RQ08_COPC7</name>
<dbReference type="eggNOG" id="ENOG502SK77">
    <property type="taxonomic scope" value="Eukaryota"/>
</dbReference>
<dbReference type="KEGG" id="cci:CC1G_15329"/>
<dbReference type="STRING" id="240176.D6RQ08"/>
<keyword evidence="2" id="KW-1185">Reference proteome</keyword>
<dbReference type="EMBL" id="AACS02000010">
    <property type="protein sequence ID" value="EFI26928.1"/>
    <property type="molecule type" value="Genomic_DNA"/>
</dbReference>
<reference evidence="1 2" key="1">
    <citation type="journal article" date="2010" name="Proc. Natl. Acad. Sci. U.S.A.">
        <title>Insights into evolution of multicellular fungi from the assembled chromosomes of the mushroom Coprinopsis cinerea (Coprinus cinereus).</title>
        <authorList>
            <person name="Stajich J.E."/>
            <person name="Wilke S.K."/>
            <person name="Ahren D."/>
            <person name="Au C.H."/>
            <person name="Birren B.W."/>
            <person name="Borodovsky M."/>
            <person name="Burns C."/>
            <person name="Canback B."/>
            <person name="Casselton L.A."/>
            <person name="Cheng C.K."/>
            <person name="Deng J."/>
            <person name="Dietrich F.S."/>
            <person name="Fargo D.C."/>
            <person name="Farman M.L."/>
            <person name="Gathman A.C."/>
            <person name="Goldberg J."/>
            <person name="Guigo R."/>
            <person name="Hoegger P.J."/>
            <person name="Hooker J.B."/>
            <person name="Huggins A."/>
            <person name="James T.Y."/>
            <person name="Kamada T."/>
            <person name="Kilaru S."/>
            <person name="Kodira C."/>
            <person name="Kues U."/>
            <person name="Kupfer D."/>
            <person name="Kwan H.S."/>
            <person name="Lomsadze A."/>
            <person name="Li W."/>
            <person name="Lilly W.W."/>
            <person name="Ma L.J."/>
            <person name="Mackey A.J."/>
            <person name="Manning G."/>
            <person name="Martin F."/>
            <person name="Muraguchi H."/>
            <person name="Natvig D.O."/>
            <person name="Palmerini H."/>
            <person name="Ramesh M.A."/>
            <person name="Rehmeyer C.J."/>
            <person name="Roe B.A."/>
            <person name="Shenoy N."/>
            <person name="Stanke M."/>
            <person name="Ter-Hovhannisyan V."/>
            <person name="Tunlid A."/>
            <person name="Velagapudi R."/>
            <person name="Vision T.J."/>
            <person name="Zeng Q."/>
            <person name="Zolan M.E."/>
            <person name="Pukkila P.J."/>
        </authorList>
    </citation>
    <scope>NUCLEOTIDE SEQUENCE [LARGE SCALE GENOMIC DNA]</scope>
    <source>
        <strain evidence="2">Okayama-7 / 130 / ATCC MYA-4618 / FGSC 9003</strain>
    </source>
</reference>
<dbReference type="Pfam" id="PF10155">
    <property type="entry name" value="CNOT11"/>
    <property type="match status" value="1"/>
</dbReference>
<dbReference type="HOGENOM" id="CLU_1115692_0_0_1"/>
<evidence type="ECO:0000313" key="1">
    <source>
        <dbReference type="EMBL" id="EFI26928.1"/>
    </source>
</evidence>
<dbReference type="GeneID" id="9380342"/>
<dbReference type="RefSeq" id="XP_002910422.1">
    <property type="nucleotide sequence ID" value="XM_002910376.1"/>
</dbReference>
<protein>
    <submittedName>
        <fullName evidence="1">Uncharacterized protein</fullName>
    </submittedName>
</protein>
<dbReference type="AlphaFoldDB" id="D6RQ08"/>
<gene>
    <name evidence="1" type="ORF">CC1G_15329</name>
</gene>
<evidence type="ECO:0000313" key="2">
    <source>
        <dbReference type="Proteomes" id="UP000001861"/>
    </source>
</evidence>